<keyword evidence="2" id="KW-1185">Reference proteome</keyword>
<sequence>MHVFAQIRPWAVLTTPSAHSARAPQTLYAPDDSETSHCLRSRSAAVLYHSNTWRDLCTPPSRHVPSTAVQSREMMGWDVDDTERDRARSTEHYRLLCIPRAKARRQARKDFTPMSRNQRPVAFVCFSVLLVLRFASRWSRSIRLFTSSESESARVRGMGSGAPKCWAKHGGLESRDDASVRVVCVRLEHVLTGQGENNATATTNRVPLCSTW</sequence>
<evidence type="ECO:0000313" key="1">
    <source>
        <dbReference type="EMBL" id="KAF1914191.1"/>
    </source>
</evidence>
<gene>
    <name evidence="1" type="ORF">BDU57DRAFT_285874</name>
</gene>
<protein>
    <submittedName>
        <fullName evidence="1">Uncharacterized protein</fullName>
    </submittedName>
</protein>
<dbReference type="Proteomes" id="UP000800096">
    <property type="component" value="Unassembled WGS sequence"/>
</dbReference>
<evidence type="ECO:0000313" key="2">
    <source>
        <dbReference type="Proteomes" id="UP000800096"/>
    </source>
</evidence>
<name>A0A6A5QEX7_AMPQU</name>
<dbReference type="AlphaFoldDB" id="A0A6A5QEX7"/>
<accession>A0A6A5QEX7</accession>
<organism evidence="1 2">
    <name type="scientific">Ampelomyces quisqualis</name>
    <name type="common">Powdery mildew agent</name>
    <dbReference type="NCBI Taxonomy" id="50730"/>
    <lineage>
        <taxon>Eukaryota</taxon>
        <taxon>Fungi</taxon>
        <taxon>Dikarya</taxon>
        <taxon>Ascomycota</taxon>
        <taxon>Pezizomycotina</taxon>
        <taxon>Dothideomycetes</taxon>
        <taxon>Pleosporomycetidae</taxon>
        <taxon>Pleosporales</taxon>
        <taxon>Pleosporineae</taxon>
        <taxon>Phaeosphaeriaceae</taxon>
        <taxon>Ampelomyces</taxon>
    </lineage>
</organism>
<dbReference type="EMBL" id="ML979137">
    <property type="protein sequence ID" value="KAF1914191.1"/>
    <property type="molecule type" value="Genomic_DNA"/>
</dbReference>
<reference evidence="1" key="1">
    <citation type="journal article" date="2020" name="Stud. Mycol.">
        <title>101 Dothideomycetes genomes: a test case for predicting lifestyles and emergence of pathogens.</title>
        <authorList>
            <person name="Haridas S."/>
            <person name="Albert R."/>
            <person name="Binder M."/>
            <person name="Bloem J."/>
            <person name="Labutti K."/>
            <person name="Salamov A."/>
            <person name="Andreopoulos B."/>
            <person name="Baker S."/>
            <person name="Barry K."/>
            <person name="Bills G."/>
            <person name="Bluhm B."/>
            <person name="Cannon C."/>
            <person name="Castanera R."/>
            <person name="Culley D."/>
            <person name="Daum C."/>
            <person name="Ezra D."/>
            <person name="Gonzalez J."/>
            <person name="Henrissat B."/>
            <person name="Kuo A."/>
            <person name="Liang C."/>
            <person name="Lipzen A."/>
            <person name="Lutzoni F."/>
            <person name="Magnuson J."/>
            <person name="Mondo S."/>
            <person name="Nolan M."/>
            <person name="Ohm R."/>
            <person name="Pangilinan J."/>
            <person name="Park H.-J."/>
            <person name="Ramirez L."/>
            <person name="Alfaro M."/>
            <person name="Sun H."/>
            <person name="Tritt A."/>
            <person name="Yoshinaga Y."/>
            <person name="Zwiers L.-H."/>
            <person name="Turgeon B."/>
            <person name="Goodwin S."/>
            <person name="Spatafora J."/>
            <person name="Crous P."/>
            <person name="Grigoriev I."/>
        </authorList>
    </citation>
    <scope>NUCLEOTIDE SEQUENCE</scope>
    <source>
        <strain evidence="1">HMLAC05119</strain>
    </source>
</reference>
<proteinExistence type="predicted"/>